<dbReference type="Proteomes" id="UP001220256">
    <property type="component" value="Unassembled WGS sequence"/>
</dbReference>
<comment type="caution">
    <text evidence="1">The sequence shown here is derived from an EMBL/GenBank/DDBJ whole genome shotgun (WGS) entry which is preliminary data.</text>
</comment>
<evidence type="ECO:0000313" key="2">
    <source>
        <dbReference type="Proteomes" id="UP001220256"/>
    </source>
</evidence>
<keyword evidence="2" id="KW-1185">Reference proteome</keyword>
<sequence length="174" mass="20700">MSSRMRSSKKIFKSTLYQFYLLGIKERNSLLAKAFHLDHRKARRLPIEFARNTWDDNIVSFLSSSLFGWYLIAYLRHWKELGIQGECPYHFMQDELHSHFVDAKSWNEAQSIEGLMKRDGWTYPDTFDAAINSFSELRERDLKHTTGEEKRVFDRQTRWAGKQGYYRAHGTSQH</sequence>
<dbReference type="EMBL" id="JAPVEB010000004">
    <property type="protein sequence ID" value="KAJ5264946.1"/>
    <property type="molecule type" value="Genomic_DNA"/>
</dbReference>
<accession>A0ABQ8WE80</accession>
<organism evidence="1 2">
    <name type="scientific">Penicillium chrysogenum</name>
    <name type="common">Penicillium notatum</name>
    <dbReference type="NCBI Taxonomy" id="5076"/>
    <lineage>
        <taxon>Eukaryota</taxon>
        <taxon>Fungi</taxon>
        <taxon>Dikarya</taxon>
        <taxon>Ascomycota</taxon>
        <taxon>Pezizomycotina</taxon>
        <taxon>Eurotiomycetes</taxon>
        <taxon>Eurotiomycetidae</taxon>
        <taxon>Eurotiales</taxon>
        <taxon>Aspergillaceae</taxon>
        <taxon>Penicillium</taxon>
        <taxon>Penicillium chrysogenum species complex</taxon>
    </lineage>
</organism>
<reference evidence="1 2" key="1">
    <citation type="journal article" date="2023" name="IMA Fungus">
        <title>Comparative genomic study of the Penicillium genus elucidates a diverse pangenome and 15 lateral gene transfer events.</title>
        <authorList>
            <person name="Petersen C."/>
            <person name="Sorensen T."/>
            <person name="Nielsen M.R."/>
            <person name="Sondergaard T.E."/>
            <person name="Sorensen J.L."/>
            <person name="Fitzpatrick D.A."/>
            <person name="Frisvad J.C."/>
            <person name="Nielsen K.L."/>
        </authorList>
    </citation>
    <scope>NUCLEOTIDE SEQUENCE [LARGE SCALE GENOMIC DNA]</scope>
    <source>
        <strain evidence="1 2">IBT 3361</strain>
    </source>
</reference>
<proteinExistence type="predicted"/>
<protein>
    <submittedName>
        <fullName evidence="1">Uncharacterized protein</fullName>
    </submittedName>
</protein>
<name>A0ABQ8WE80_PENCH</name>
<gene>
    <name evidence="1" type="ORF">N7505_007739</name>
</gene>
<evidence type="ECO:0000313" key="1">
    <source>
        <dbReference type="EMBL" id="KAJ5264946.1"/>
    </source>
</evidence>